<evidence type="ECO:0000313" key="2">
    <source>
        <dbReference type="EMBL" id="QER68341.1"/>
    </source>
</evidence>
<protein>
    <submittedName>
        <fullName evidence="2">AzlD domain-containing protein</fullName>
    </submittedName>
</protein>
<dbReference type="Proteomes" id="UP000325295">
    <property type="component" value="Chromosome"/>
</dbReference>
<name>A0A5P1X786_9LACO</name>
<dbReference type="OrthoDB" id="7870017at2"/>
<evidence type="ECO:0000313" key="3">
    <source>
        <dbReference type="Proteomes" id="UP000325295"/>
    </source>
</evidence>
<evidence type="ECO:0000256" key="1">
    <source>
        <dbReference type="SAM" id="Phobius"/>
    </source>
</evidence>
<dbReference type="KEGG" id="lnn:F0161_03160"/>
<sequence length="111" mass="12374">MEINTYTFLTILGCGIVTWLSRVVPFILVKNFTIPKPVIRFLSFVPVAIMAALFIENVLVFKPGQWATIQWPQMLASIPTFAAAIISKSLMIICVVGIVSMALVRFFHLGM</sequence>
<dbReference type="RefSeq" id="WP_137601834.1">
    <property type="nucleotide sequence ID" value="NZ_BJEB01000019.1"/>
</dbReference>
<keyword evidence="3" id="KW-1185">Reference proteome</keyword>
<reference evidence="2 3" key="1">
    <citation type="submission" date="2019-09" db="EMBL/GenBank/DDBJ databases">
        <title>Complete Genome Sequence of Lactobacillus nenjiangensis SH-Y15, isolated from sauerkraut.</title>
        <authorList>
            <person name="Yang H."/>
        </authorList>
    </citation>
    <scope>NUCLEOTIDE SEQUENCE [LARGE SCALE GENOMIC DNA]</scope>
    <source>
        <strain evidence="2 3">SH-Y15</strain>
    </source>
</reference>
<accession>A0A5P1X786</accession>
<dbReference type="InterPro" id="IPR008407">
    <property type="entry name" value="Brnchd-chn_aa_trnsp_AzlD"/>
</dbReference>
<organism evidence="2 3">
    <name type="scientific">Paucilactobacillus nenjiangensis</name>
    <dbReference type="NCBI Taxonomy" id="1296540"/>
    <lineage>
        <taxon>Bacteria</taxon>
        <taxon>Bacillati</taxon>
        <taxon>Bacillota</taxon>
        <taxon>Bacilli</taxon>
        <taxon>Lactobacillales</taxon>
        <taxon>Lactobacillaceae</taxon>
        <taxon>Paucilactobacillus</taxon>
    </lineage>
</organism>
<feature type="transmembrane region" description="Helical" evidence="1">
    <location>
        <begin position="6"/>
        <end position="29"/>
    </location>
</feature>
<dbReference type="AlphaFoldDB" id="A0A5P1X786"/>
<dbReference type="EMBL" id="CP043939">
    <property type="protein sequence ID" value="QER68341.1"/>
    <property type="molecule type" value="Genomic_DNA"/>
</dbReference>
<proteinExistence type="predicted"/>
<keyword evidence="1" id="KW-1133">Transmembrane helix</keyword>
<feature type="transmembrane region" description="Helical" evidence="1">
    <location>
        <begin position="81"/>
        <end position="107"/>
    </location>
</feature>
<keyword evidence="1" id="KW-0812">Transmembrane</keyword>
<gene>
    <name evidence="2" type="ORF">F0161_03160</name>
</gene>
<keyword evidence="1" id="KW-0472">Membrane</keyword>
<dbReference type="Pfam" id="PF05437">
    <property type="entry name" value="AzlD"/>
    <property type="match status" value="1"/>
</dbReference>
<feature type="transmembrane region" description="Helical" evidence="1">
    <location>
        <begin position="41"/>
        <end position="61"/>
    </location>
</feature>